<reference evidence="1 2" key="1">
    <citation type="submission" date="2021-01" db="EMBL/GenBank/DDBJ databases">
        <title>Whole genome shotgun sequence of Planobispora siamensis NBRC 107568.</title>
        <authorList>
            <person name="Komaki H."/>
            <person name="Tamura T."/>
        </authorList>
    </citation>
    <scope>NUCLEOTIDE SEQUENCE [LARGE SCALE GENOMIC DNA]</scope>
    <source>
        <strain evidence="1 2">NBRC 107568</strain>
    </source>
</reference>
<sequence>MPKRLLLEGPDIEELLAQVRTEHGPDVSIVSADRVRTGGFAGFFARQRYELTVEIADPPIRPATPEPAPAAASADPVAALLEQAELQERRLGASGAPQSLAAVSRAAAQTIPAQGQARAEALLTQAKTAAAKNAAAKAAAKAPGDFVVETGTENLAFADMLAALQRDSVVPSRTGAMVARAYQPSAVAEEQAALSLVEQQTAALALVEEQAATVAPRAYRPPVAEPRTARVEALMELGMPEHLARRVTGSDTYAAIKRVMAELPQAAPAPGRPGDVLVIVGETQAALRLAKQVAHILNVGSGQILLAARSTAGTEIHTARRLSGPAAALRKARKIHRDDVPYIVVVASTPEEGNGEWACSVADALGATAVWAVVDATRKTADTARHLRTLGRIDAIAVNALCATGDPASVLGLDIPVSYLADRPCTPQEWAGLLCERLEETQS</sequence>
<gene>
    <name evidence="1" type="ORF">Psi01_82300</name>
</gene>
<dbReference type="Proteomes" id="UP000619788">
    <property type="component" value="Unassembled WGS sequence"/>
</dbReference>
<proteinExistence type="predicted"/>
<dbReference type="RefSeq" id="WP_204069587.1">
    <property type="nucleotide sequence ID" value="NZ_BOOJ01000089.1"/>
</dbReference>
<comment type="caution">
    <text evidence="1">The sequence shown here is derived from an EMBL/GenBank/DDBJ whole genome shotgun (WGS) entry which is preliminary data.</text>
</comment>
<protein>
    <recommendedName>
        <fullName evidence="3">Flagellar biosynthesis protein FlhF</fullName>
    </recommendedName>
</protein>
<organism evidence="1 2">
    <name type="scientific">Planobispora siamensis</name>
    <dbReference type="NCBI Taxonomy" id="936338"/>
    <lineage>
        <taxon>Bacteria</taxon>
        <taxon>Bacillati</taxon>
        <taxon>Actinomycetota</taxon>
        <taxon>Actinomycetes</taxon>
        <taxon>Streptosporangiales</taxon>
        <taxon>Streptosporangiaceae</taxon>
        <taxon>Planobispora</taxon>
    </lineage>
</organism>
<name>A0A8J3SRX3_9ACTN</name>
<dbReference type="EMBL" id="BOOJ01000089">
    <property type="protein sequence ID" value="GIH97600.1"/>
    <property type="molecule type" value="Genomic_DNA"/>
</dbReference>
<evidence type="ECO:0000313" key="2">
    <source>
        <dbReference type="Proteomes" id="UP000619788"/>
    </source>
</evidence>
<dbReference type="AlphaFoldDB" id="A0A8J3SRX3"/>
<evidence type="ECO:0000313" key="1">
    <source>
        <dbReference type="EMBL" id="GIH97600.1"/>
    </source>
</evidence>
<evidence type="ECO:0008006" key="3">
    <source>
        <dbReference type="Google" id="ProtNLM"/>
    </source>
</evidence>
<keyword evidence="2" id="KW-1185">Reference proteome</keyword>
<accession>A0A8J3SRX3</accession>